<organism evidence="1">
    <name type="scientific">mine drainage metagenome</name>
    <dbReference type="NCBI Taxonomy" id="410659"/>
    <lineage>
        <taxon>unclassified sequences</taxon>
        <taxon>metagenomes</taxon>
        <taxon>ecological metagenomes</taxon>
    </lineage>
</organism>
<feature type="non-terminal residue" evidence="1">
    <location>
        <position position="1"/>
    </location>
</feature>
<reference evidence="1" key="2">
    <citation type="journal article" date="2014" name="ISME J.">
        <title>Microbial stratification in low pH oxic and suboxic macroscopic growths along an acid mine drainage.</title>
        <authorList>
            <person name="Mendez-Garcia C."/>
            <person name="Mesa V."/>
            <person name="Sprenger R.R."/>
            <person name="Richter M."/>
            <person name="Diez M.S."/>
            <person name="Solano J."/>
            <person name="Bargiela R."/>
            <person name="Golyshina O.V."/>
            <person name="Manteca A."/>
            <person name="Ramos J.L."/>
            <person name="Gallego J.R."/>
            <person name="Llorente I."/>
            <person name="Martins Dos Santos V.A."/>
            <person name="Jensen O.N."/>
            <person name="Pelaez A.I."/>
            <person name="Sanchez J."/>
            <person name="Ferrer M."/>
        </authorList>
    </citation>
    <scope>NUCLEOTIDE SEQUENCE</scope>
</reference>
<accession>T1BEH1</accession>
<proteinExistence type="predicted"/>
<dbReference type="EMBL" id="AUZZ01000401">
    <property type="protein sequence ID" value="EQD68232.1"/>
    <property type="molecule type" value="Genomic_DNA"/>
</dbReference>
<dbReference type="AlphaFoldDB" id="T1BEH1"/>
<name>T1BEH1_9ZZZZ</name>
<keyword evidence="1" id="KW-0378">Hydrolase</keyword>
<dbReference type="InterPro" id="IPR038763">
    <property type="entry name" value="DHH_sf"/>
</dbReference>
<evidence type="ECO:0000313" key="1">
    <source>
        <dbReference type="EMBL" id="EQD68232.1"/>
    </source>
</evidence>
<comment type="caution">
    <text evidence="1">The sequence shown here is derived from an EMBL/GenBank/DDBJ whole genome shotgun (WGS) entry which is preliminary data.</text>
</comment>
<keyword evidence="1" id="KW-0540">Nuclease</keyword>
<dbReference type="SUPFAM" id="SSF64182">
    <property type="entry name" value="DHH phosphoesterases"/>
    <property type="match status" value="1"/>
</dbReference>
<gene>
    <name evidence="1" type="ORF">B2A_00516</name>
</gene>
<reference evidence="1" key="1">
    <citation type="submission" date="2013-08" db="EMBL/GenBank/DDBJ databases">
        <authorList>
            <person name="Mendez C."/>
            <person name="Richter M."/>
            <person name="Ferrer M."/>
            <person name="Sanchez J."/>
        </authorList>
    </citation>
    <scope>NUCLEOTIDE SEQUENCE</scope>
</reference>
<keyword evidence="1" id="KW-0269">Exonuclease</keyword>
<protein>
    <submittedName>
        <fullName evidence="1">Single-stranded-DNA-specific exonuclease RecJ</fullName>
    </submittedName>
</protein>
<feature type="non-terminal residue" evidence="1">
    <location>
        <position position="240"/>
    </location>
</feature>
<dbReference type="GO" id="GO:0004527">
    <property type="term" value="F:exonuclease activity"/>
    <property type="evidence" value="ECO:0007669"/>
    <property type="project" value="UniProtKB-KW"/>
</dbReference>
<sequence length="240" mass="25544">KYPGAPEPPELPPHVAFVNPLDWGVDGMSELCASMLTWLFTIFLDPVNWDNAPWGLSGAIGDRMHVGGFRGLNGRLVDEAVQRSVVVRRPGVALLGPTVGAALAGSIDPYVRGLSGEPERSAAFLREHGIDPTGPVGELDAAQTAALVAALRARLEGAGVLPEFVALLDQERWFLPSLGLDAEDLSNLQSATGRAETPGIGVAMALGDDGAFERARRAETGWREGILKGLRRIERDGVHE</sequence>